<keyword evidence="8" id="KW-0325">Glycoprotein</keyword>
<dbReference type="PANTHER" id="PTHR11731">
    <property type="entry name" value="PROTEASE FAMILY S9B,C DIPEPTIDYL-PEPTIDASE IV-RELATED"/>
    <property type="match status" value="1"/>
</dbReference>
<dbReference type="PROSITE" id="PS00708">
    <property type="entry name" value="PRO_ENDOPEP_SER"/>
    <property type="match status" value="1"/>
</dbReference>
<evidence type="ECO:0000256" key="1">
    <source>
        <dbReference type="ARBA" id="ARBA00004341"/>
    </source>
</evidence>
<dbReference type="EMBL" id="CM012457">
    <property type="protein sequence ID" value="RVE58020.1"/>
    <property type="molecule type" value="Genomic_DNA"/>
</dbReference>
<dbReference type="Gene3D" id="3.40.50.1820">
    <property type="entry name" value="alpha/beta hydrolase"/>
    <property type="match status" value="1"/>
</dbReference>
<reference evidence="12 13" key="2">
    <citation type="submission" date="2019-01" db="EMBL/GenBank/DDBJ databases">
        <title>A chromosome length genome reference of the Java medaka (oryzias javanicus).</title>
        <authorList>
            <person name="Herpin A."/>
            <person name="Takehana Y."/>
            <person name="Naruse K."/>
            <person name="Ansai S."/>
            <person name="Kawaguchi M."/>
        </authorList>
    </citation>
    <scope>NUCLEOTIDE SEQUENCE [LARGE SCALE GENOMIC DNA]</scope>
    <source>
        <strain evidence="12">RS831</strain>
        <tissue evidence="12">Whole body</tissue>
    </source>
</reference>
<dbReference type="InterPro" id="IPR002471">
    <property type="entry name" value="Pept_S9_AS"/>
</dbReference>
<dbReference type="GO" id="GO:0004252">
    <property type="term" value="F:serine-type endopeptidase activity"/>
    <property type="evidence" value="ECO:0007669"/>
    <property type="project" value="InterPro"/>
</dbReference>
<dbReference type="Pfam" id="PF00123">
    <property type="entry name" value="Hormone_2"/>
    <property type="match status" value="1"/>
</dbReference>
<comment type="subcellular location">
    <subcellularLocation>
        <location evidence="1">Cell projection</location>
        <location evidence="1">Invadopodium membrane</location>
        <topology evidence="1">Single-pass type II membrane protein</topology>
    </subcellularLocation>
    <subcellularLocation>
        <location evidence="2">Cell projection</location>
        <location evidence="2">Lamellipodium membrane</location>
        <topology evidence="2">Single-pass type II membrane protein</topology>
    </subcellularLocation>
    <subcellularLocation>
        <location evidence="3">Secreted</location>
    </subcellularLocation>
</comment>
<dbReference type="InterPro" id="IPR029058">
    <property type="entry name" value="AB_hydrolase_fold"/>
</dbReference>
<evidence type="ECO:0000256" key="2">
    <source>
        <dbReference type="ARBA" id="ARBA00004485"/>
    </source>
</evidence>
<dbReference type="OrthoDB" id="16520at2759"/>
<dbReference type="PANTHER" id="PTHR11731:SF204">
    <property type="entry name" value="DIPEPTIDYL PEPTIDASE 4"/>
    <property type="match status" value="1"/>
</dbReference>
<dbReference type="Pfam" id="PF00930">
    <property type="entry name" value="DPPIV_N"/>
    <property type="match status" value="1"/>
</dbReference>
<dbReference type="GO" id="GO:0006508">
    <property type="term" value="P:proteolysis"/>
    <property type="evidence" value="ECO:0007669"/>
    <property type="project" value="UniProtKB-KW"/>
</dbReference>
<evidence type="ECO:0000256" key="4">
    <source>
        <dbReference type="ARBA" id="ARBA00008369"/>
    </source>
</evidence>
<evidence type="ECO:0000256" key="10">
    <source>
        <dbReference type="SAM" id="Phobius"/>
    </source>
</evidence>
<dbReference type="GO" id="GO:0005576">
    <property type="term" value="C:extracellular region"/>
    <property type="evidence" value="ECO:0007669"/>
    <property type="project" value="UniProtKB-SubCell"/>
</dbReference>
<dbReference type="Gene3D" id="6.10.250.590">
    <property type="match status" value="2"/>
</dbReference>
<feature type="domain" description="Glucagon / GIP / secretin / VIP family" evidence="11">
    <location>
        <begin position="842"/>
        <end position="864"/>
    </location>
</feature>
<keyword evidence="10" id="KW-1133">Transmembrane helix</keyword>
<dbReference type="Gene3D" id="2.140.10.30">
    <property type="entry name" value="Dipeptidylpeptidase IV, N-terminal domain"/>
    <property type="match status" value="1"/>
</dbReference>
<evidence type="ECO:0000256" key="8">
    <source>
        <dbReference type="ARBA" id="ARBA00023180"/>
    </source>
</evidence>
<organism evidence="12 13">
    <name type="scientific">Oryzias javanicus</name>
    <name type="common">Javanese ricefish</name>
    <name type="synonym">Aplocheilus javanicus</name>
    <dbReference type="NCBI Taxonomy" id="123683"/>
    <lineage>
        <taxon>Eukaryota</taxon>
        <taxon>Metazoa</taxon>
        <taxon>Chordata</taxon>
        <taxon>Craniata</taxon>
        <taxon>Vertebrata</taxon>
        <taxon>Euteleostomi</taxon>
        <taxon>Actinopterygii</taxon>
        <taxon>Neopterygii</taxon>
        <taxon>Teleostei</taxon>
        <taxon>Neoteleostei</taxon>
        <taxon>Acanthomorphata</taxon>
        <taxon>Ovalentaria</taxon>
        <taxon>Atherinomorphae</taxon>
        <taxon>Beloniformes</taxon>
        <taxon>Adrianichthyidae</taxon>
        <taxon>Oryziinae</taxon>
        <taxon>Oryzias</taxon>
    </lineage>
</organism>
<gene>
    <name evidence="12" type="ORF">OJAV_G00205300</name>
</gene>
<comment type="similarity">
    <text evidence="4">Belongs to the glucagon family.</text>
</comment>
<dbReference type="SMART" id="SM00070">
    <property type="entry name" value="GLUCA"/>
    <property type="match status" value="2"/>
</dbReference>
<dbReference type="SUPFAM" id="SSF53474">
    <property type="entry name" value="alpha/beta-Hydrolases"/>
    <property type="match status" value="1"/>
</dbReference>
<dbReference type="InterPro" id="IPR000532">
    <property type="entry name" value="Glucagon_GIP_secretin_VIP"/>
</dbReference>
<proteinExistence type="inferred from homology"/>
<dbReference type="GO" id="GO:0008239">
    <property type="term" value="F:dipeptidyl-peptidase activity"/>
    <property type="evidence" value="ECO:0007669"/>
    <property type="project" value="TreeGrafter"/>
</dbReference>
<keyword evidence="10" id="KW-0812">Transmembrane</keyword>
<dbReference type="AlphaFoldDB" id="A0A3S2NW78"/>
<dbReference type="InterPro" id="IPR002469">
    <property type="entry name" value="Peptidase_S9B_N"/>
</dbReference>
<evidence type="ECO:0000256" key="6">
    <source>
        <dbReference type="ARBA" id="ARBA00022670"/>
    </source>
</evidence>
<dbReference type="FunFam" id="3.40.50.1820:FF:000003">
    <property type="entry name" value="Dipeptidyl peptidase 4"/>
    <property type="match status" value="1"/>
</dbReference>
<feature type="region of interest" description="Disordered" evidence="9">
    <location>
        <begin position="763"/>
        <end position="787"/>
    </location>
</feature>
<evidence type="ECO:0000313" key="12">
    <source>
        <dbReference type="EMBL" id="RVE58020.1"/>
    </source>
</evidence>
<protein>
    <recommendedName>
        <fullName evidence="11">Glucagon / GIP / secretin / VIP family domain-containing protein</fullName>
    </recommendedName>
</protein>
<keyword evidence="10" id="KW-0472">Membrane</keyword>
<dbReference type="Pfam" id="PF00326">
    <property type="entry name" value="Peptidase_S9"/>
    <property type="match status" value="1"/>
</dbReference>
<dbReference type="SUPFAM" id="SSF82171">
    <property type="entry name" value="DPP6 N-terminal domain-like"/>
    <property type="match status" value="1"/>
</dbReference>
<dbReference type="Pfam" id="PF18811">
    <property type="entry name" value="DPPIV_rep"/>
    <property type="match status" value="1"/>
</dbReference>
<dbReference type="PROSITE" id="PS00260">
    <property type="entry name" value="GLUCAGON"/>
    <property type="match status" value="2"/>
</dbReference>
<accession>A0A3S2NW78</accession>
<reference evidence="12 13" key="1">
    <citation type="submission" date="2018-11" db="EMBL/GenBank/DDBJ databases">
        <authorList>
            <person name="Lopez-Roques C."/>
            <person name="Donnadieu C."/>
            <person name="Bouchez O."/>
            <person name="Klopp C."/>
            <person name="Cabau C."/>
            <person name="Zahm M."/>
        </authorList>
    </citation>
    <scope>NUCLEOTIDE SEQUENCE [LARGE SCALE GENOMIC DNA]</scope>
    <source>
        <strain evidence="12">RS831</strain>
        <tissue evidence="12">Whole body</tissue>
    </source>
</reference>
<dbReference type="InterPro" id="IPR050278">
    <property type="entry name" value="Serine_Prot_S9B/DPPIV"/>
</dbReference>
<keyword evidence="6" id="KW-0645">Protease</keyword>
<dbReference type="InterPro" id="IPR001375">
    <property type="entry name" value="Peptidase_S9_cat"/>
</dbReference>
<dbReference type="GO" id="GO:0005179">
    <property type="term" value="F:hormone activity"/>
    <property type="evidence" value="ECO:0007669"/>
    <property type="project" value="InterPro"/>
</dbReference>
<evidence type="ECO:0000259" key="11">
    <source>
        <dbReference type="PROSITE" id="PS00260"/>
    </source>
</evidence>
<sequence length="913" mass="103625">MGCNKVIWILAGVAVTVTMITILAVFYSKSDGTQRPFTLGDYFNDTFRKKSYNLYWISDKEYLHKTTDRNLYLHNAETMKETLFLSNTTFDKVGATGYLLSGDHKYIALESNYSKNWRHSYTASYSIYDKENSTFVTTVSLPPEVQYFFWAPTGNQFAYVSNYNLFLNSDMNAKAVQVTQNGKKNEILNGVPDWVYEEEIFASNGAIWWSSTGKFLAYVEFNDTEVQKIEYSWYGSDQYPETVAVPYPKAGSNLTKVKLFVVDTSNPSSPMQVAPPTSIASSDHMLCSVTWVTDERVAVQWLTRKQNHVVVQIYDFDGSSWREKQKFEQTSKTGWIGRYGPLPLFFAEDKISFYKVMSDDKGYKHIHLVKDGKATAITSGKWEVIYICKLTKDAIYFVSNQHQGVPVMRNLYKVLIGSSPSDTQCLTCDLDEDRRCQYNSAYFSSDASFYRMDCYGPGLPLYTLVDNRVSGAAREPSTLEDNTDLKNLLSGIHMPTMKYGTLKVSGFESFKKSKKYPLLIDVYGGPSSQSVSYNFKLNWGTYLSSSHGIIVASFDGRGSGYQGDEILHTIYRRLGTYEVEDQIAAVRKFIDMGFIDTKRIAIWGWSYGGYVASLALSAGTGLFKCGIAVAPVANWQYYDAVYTERYMGKPVENSDSYKNSTVTSRAKNFTKVDFLLVHGTADDNVHFQQSAQISKALVDEQVDFEAMWYTDRDHSLSGSARYHAFNHMSHFLQKCLGGVTWESPLQRCYIRLSRSLRDHETAPEAIEKRKSANQQTPVSNTRLKGAQAQTMKTAQSLAGLLLLIIIQSSWQVPDQDADRSSVLLNENSMFSDLSEPPNMKRHSEGTFSNDYSKYLETRRAQDFVQWLKNSKRNGSLFRRHADGTYTSDVSSYLQDQAAKEFVSWLKAGRGRRD</sequence>
<feature type="domain" description="Glucagon / GIP / secretin / VIP family" evidence="11">
    <location>
        <begin position="880"/>
        <end position="902"/>
    </location>
</feature>
<evidence type="ECO:0000256" key="9">
    <source>
        <dbReference type="SAM" id="MobiDB-lite"/>
    </source>
</evidence>
<evidence type="ECO:0000313" key="13">
    <source>
        <dbReference type="Proteomes" id="UP000283210"/>
    </source>
</evidence>
<keyword evidence="13" id="KW-1185">Reference proteome</keyword>
<feature type="compositionally biased region" description="Polar residues" evidence="9">
    <location>
        <begin position="772"/>
        <end position="787"/>
    </location>
</feature>
<keyword evidence="7" id="KW-0378">Hydrolase</keyword>
<name>A0A3S2NW78_ORYJA</name>
<evidence type="ECO:0000256" key="7">
    <source>
        <dbReference type="ARBA" id="ARBA00022801"/>
    </source>
</evidence>
<dbReference type="Proteomes" id="UP000283210">
    <property type="component" value="Chromosome 21"/>
</dbReference>
<dbReference type="InterPro" id="IPR040522">
    <property type="entry name" value="DPPIV_rep"/>
</dbReference>
<evidence type="ECO:0000256" key="3">
    <source>
        <dbReference type="ARBA" id="ARBA00004613"/>
    </source>
</evidence>
<keyword evidence="5" id="KW-0964">Secreted</keyword>
<feature type="transmembrane region" description="Helical" evidence="10">
    <location>
        <begin position="7"/>
        <end position="27"/>
    </location>
</feature>
<evidence type="ECO:0000256" key="5">
    <source>
        <dbReference type="ARBA" id="ARBA00022525"/>
    </source>
</evidence>
<dbReference type="GO" id="GO:0031258">
    <property type="term" value="C:lamellipodium membrane"/>
    <property type="evidence" value="ECO:0007669"/>
    <property type="project" value="UniProtKB-SubCell"/>
</dbReference>